<dbReference type="EMBL" id="CP013118">
    <property type="protein sequence ID" value="ALO15040.1"/>
    <property type="molecule type" value="Genomic_DNA"/>
</dbReference>
<keyword evidence="2" id="KW-1185">Reference proteome</keyword>
<dbReference type="AlphaFoldDB" id="A0A0S2HYC2"/>
<dbReference type="STRING" id="1307839.L21SP5_01390"/>
<protein>
    <recommendedName>
        <fullName evidence="3">Secretion system C-terminal sorting domain-containing protein</fullName>
    </recommendedName>
</protein>
<organism evidence="1 2">
    <name type="scientific">Salinivirga cyanobacteriivorans</name>
    <dbReference type="NCBI Taxonomy" id="1307839"/>
    <lineage>
        <taxon>Bacteria</taxon>
        <taxon>Pseudomonadati</taxon>
        <taxon>Bacteroidota</taxon>
        <taxon>Bacteroidia</taxon>
        <taxon>Bacteroidales</taxon>
        <taxon>Salinivirgaceae</taxon>
        <taxon>Salinivirga</taxon>
    </lineage>
</organism>
<dbReference type="RefSeq" id="WP_057952537.1">
    <property type="nucleotide sequence ID" value="NZ_CP013118.1"/>
</dbReference>
<reference evidence="1 2" key="1">
    <citation type="submission" date="2015-11" db="EMBL/GenBank/DDBJ databases">
        <title>Description and complete genome sequence of a novel strain predominating in hypersaline microbial mats and representing a new family of the Bacteriodetes phylum.</title>
        <authorList>
            <person name="Spring S."/>
            <person name="Bunk B."/>
            <person name="Sproer C."/>
            <person name="Klenk H.-P."/>
        </authorList>
    </citation>
    <scope>NUCLEOTIDE SEQUENCE [LARGE SCALE GENOMIC DNA]</scope>
    <source>
        <strain evidence="1 2">L21-Spi-D4</strain>
    </source>
</reference>
<dbReference type="KEGG" id="blq:L21SP5_01390"/>
<evidence type="ECO:0000313" key="2">
    <source>
        <dbReference type="Proteomes" id="UP000064893"/>
    </source>
</evidence>
<dbReference type="Proteomes" id="UP000064893">
    <property type="component" value="Chromosome"/>
</dbReference>
<proteinExistence type="predicted"/>
<name>A0A0S2HYC2_9BACT</name>
<dbReference type="OrthoDB" id="1466765at2"/>
<gene>
    <name evidence="1" type="ORF">L21SP5_01390</name>
</gene>
<sequence length="344" mass="38016">MKSLTLIFVLFGMSVFGQTSTRDGLWNNAANWDSFFAPGYSIASNIAIASIITSNNDIEVIWGGSITVGNNDGAVDSLIINGTLVSTVGTTINIESDGVLLINGNVYNRWYGTINVDGKFLVDGDFSNFFGSSDVNVSESGQVGVSGDFNNNGDVSNTGDINVGGNYNDNGSTTGTGTIDAGDSNPLPVEFGNLTHEVNSQKIVLKWYTYSERDNDYFAIEISKDLTEWSEIGRVEGNGTTAVMSDYQFEFSQQGEFYIRLRQFDFNGVNEVLDIIHIKNNVDEFRLYPNPVKAHSIDVLFSNLEGKDYRIFNQRGAELTRHDSFEKGIYFVHINNKMHKLIVR</sequence>
<evidence type="ECO:0000313" key="1">
    <source>
        <dbReference type="EMBL" id="ALO15040.1"/>
    </source>
</evidence>
<evidence type="ECO:0008006" key="3">
    <source>
        <dbReference type="Google" id="ProtNLM"/>
    </source>
</evidence>
<accession>A0A0S2HYC2</accession>